<evidence type="ECO:0000313" key="3">
    <source>
        <dbReference type="Proteomes" id="UP001499993"/>
    </source>
</evidence>
<dbReference type="Proteomes" id="UP001499993">
    <property type="component" value="Unassembled WGS sequence"/>
</dbReference>
<reference evidence="3" key="1">
    <citation type="journal article" date="2019" name="Int. J. Syst. Evol. Microbiol.">
        <title>The Global Catalogue of Microorganisms (GCM) 10K type strain sequencing project: providing services to taxonomists for standard genome sequencing and annotation.</title>
        <authorList>
            <consortium name="The Broad Institute Genomics Platform"/>
            <consortium name="The Broad Institute Genome Sequencing Center for Infectious Disease"/>
            <person name="Wu L."/>
            <person name="Ma J."/>
        </authorList>
    </citation>
    <scope>NUCLEOTIDE SEQUENCE [LARGE SCALE GENOMIC DNA]</scope>
    <source>
        <strain evidence="3">JCM 18123</strain>
    </source>
</reference>
<protein>
    <submittedName>
        <fullName evidence="2">Uncharacterized protein</fullName>
    </submittedName>
</protein>
<feature type="region of interest" description="Disordered" evidence="1">
    <location>
        <begin position="1"/>
        <end position="67"/>
    </location>
</feature>
<gene>
    <name evidence="2" type="ORF">GCM10023224_22100</name>
</gene>
<evidence type="ECO:0000313" key="2">
    <source>
        <dbReference type="EMBL" id="GAA4940036.1"/>
    </source>
</evidence>
<dbReference type="EMBL" id="BAABIK010000010">
    <property type="protein sequence ID" value="GAA4940036.1"/>
    <property type="molecule type" value="Genomic_DNA"/>
</dbReference>
<name>A0ABP9GE83_9ACTN</name>
<comment type="caution">
    <text evidence="2">The sequence shown here is derived from an EMBL/GenBank/DDBJ whole genome shotgun (WGS) entry which is preliminary data.</text>
</comment>
<sequence>MPAEPVGDRQDHRLADRQYAPHRHGHVGAGDGERTHDDGVLVGRAYSAPVREGRDRDFPTSDTHTPNLLFQRQYLPNSPKRRLAVREAAAR</sequence>
<organism evidence="2 3">
    <name type="scientific">Streptomonospora halophila</name>
    <dbReference type="NCBI Taxonomy" id="427369"/>
    <lineage>
        <taxon>Bacteria</taxon>
        <taxon>Bacillati</taxon>
        <taxon>Actinomycetota</taxon>
        <taxon>Actinomycetes</taxon>
        <taxon>Streptosporangiales</taxon>
        <taxon>Nocardiopsidaceae</taxon>
        <taxon>Streptomonospora</taxon>
    </lineage>
</organism>
<accession>A0ABP9GE83</accession>
<feature type="compositionally biased region" description="Basic and acidic residues" evidence="1">
    <location>
        <begin position="1"/>
        <end position="16"/>
    </location>
</feature>
<proteinExistence type="predicted"/>
<keyword evidence="3" id="KW-1185">Reference proteome</keyword>
<evidence type="ECO:0000256" key="1">
    <source>
        <dbReference type="SAM" id="MobiDB-lite"/>
    </source>
</evidence>